<organism evidence="1 2">
    <name type="scientific">Porphyromonas macacae</name>
    <dbReference type="NCBI Taxonomy" id="28115"/>
    <lineage>
        <taxon>Bacteria</taxon>
        <taxon>Pseudomonadati</taxon>
        <taxon>Bacteroidota</taxon>
        <taxon>Bacteroidia</taxon>
        <taxon>Bacteroidales</taxon>
        <taxon>Porphyromonadaceae</taxon>
        <taxon>Porphyromonas</taxon>
    </lineage>
</organism>
<accession>A0A379DH09</accession>
<evidence type="ECO:0000313" key="2">
    <source>
        <dbReference type="Proteomes" id="UP000254263"/>
    </source>
</evidence>
<reference evidence="1 2" key="1">
    <citation type="submission" date="2018-06" db="EMBL/GenBank/DDBJ databases">
        <authorList>
            <consortium name="Pathogen Informatics"/>
            <person name="Doyle S."/>
        </authorList>
    </citation>
    <scope>NUCLEOTIDE SEQUENCE [LARGE SCALE GENOMIC DNA]</scope>
    <source>
        <strain evidence="1 2">NCTC13100</strain>
    </source>
</reference>
<dbReference type="EMBL" id="UGTI01000001">
    <property type="protein sequence ID" value="SUB77267.1"/>
    <property type="molecule type" value="Genomic_DNA"/>
</dbReference>
<protein>
    <submittedName>
        <fullName evidence="1">Uncharacterized protein</fullName>
    </submittedName>
</protein>
<proteinExistence type="predicted"/>
<gene>
    <name evidence="1" type="ORF">NCTC13100_00382</name>
</gene>
<dbReference type="AlphaFoldDB" id="A0A379DH09"/>
<dbReference type="Proteomes" id="UP000254263">
    <property type="component" value="Unassembled WGS sequence"/>
</dbReference>
<name>A0A379DH09_9PORP</name>
<sequence>MGLCQNLFGTAPFSIVRMHKVKGAENEAEES</sequence>
<evidence type="ECO:0000313" key="1">
    <source>
        <dbReference type="EMBL" id="SUB77267.1"/>
    </source>
</evidence>